<evidence type="ECO:0000259" key="2">
    <source>
        <dbReference type="SMART" id="SM00355"/>
    </source>
</evidence>
<sequence>MTDETRKREQYENEYDRQYHIRKYAATAAQIINNAAEEVPREKIAALAGDVGRKLKHYATKNQSASTIYNDVRRQPIESDNAELSSIIAIRAHVDITMIRKVAPALTKKFLEEMPLNCPDIDSYITAKIQSLRNSPYQPAQKLKESHMKKPGHWGQEIRNISGVANIEDHKRTLIPPIEGGEAVMTLNQWRIRENESRQDQNEKWERLLTAMMRGEIRESAKLKRLDDGRGPPIIEELDQIDITCVVCNTNEFFDSLTGLWQHWQAARHGTKEHMNATMGRQASLLRFRHRTQNATPSANTPPPPKLYECPKCYVKAEWVDSIIWHWQTNHEEEDGLFEESAEGEWWADFHTWRGTRRETKCLYCYRSDDWEEIHSTKNVTPGSGICYTELTAREHEIWHRHQLDKANKRARSASTDNDDAESEIDQSSPKRQKADFDFTLIHIENRGPDMCPDCYTIAASYKDLVECIHHWTEKHGEEMAVHSGLVPDMEAFEEYLQDADVVCEFCPEDGPLHMDQRSLAIHQKRQHDDNMGQASAPGLDPCMVPGCDTMLDNIGNHMNDKHADTHFHCEYCLRKTGTSQYHLRESRATHLVSHIADFPRDPSRNYDPVVRQEPLLMYLQLENDRQAANTRGEIGTALRKAWKTLQDDTDEEKAIKINKAYRMAMGRQTAPQEDRAFVSGDEALIRAEIANVPETGNEEAARGHWMTISVQDMQDAASGNQTRLCDCQINNNMALKDWIAHFKVHHRHAIIQCNCSCFYRPSGIRIHLDQGCNREKTRSIQVEHKARLGGHIYQHVDTTCNCQIPRKPMKQYDHVRTQHPETVWKCPICDASTPAGDYERHVLDCQSIVTAAAEIEGTQLLPIWHCEECGESRDLFSGTYNHHHRKWAKRICYIPKQSRDRVVYNSAKQRPNPVFCCDYLFATQAMLDRHRLSHPLLTQISPTRFP</sequence>
<feature type="domain" description="C2H2-type" evidence="2">
    <location>
        <begin position="502"/>
        <end position="528"/>
    </location>
</feature>
<dbReference type="EMBL" id="JASAOK010000039">
    <property type="protein sequence ID" value="KAK6217323.1"/>
    <property type="molecule type" value="Genomic_DNA"/>
</dbReference>
<feature type="domain" description="C2H2-type" evidence="2">
    <location>
        <begin position="308"/>
        <end position="331"/>
    </location>
</feature>
<evidence type="ECO:0000313" key="4">
    <source>
        <dbReference type="Proteomes" id="UP001327957"/>
    </source>
</evidence>
<keyword evidence="4" id="KW-1185">Reference proteome</keyword>
<protein>
    <recommendedName>
        <fullName evidence="2">C2H2-type domain-containing protein</fullName>
    </recommendedName>
</protein>
<dbReference type="InterPro" id="IPR013087">
    <property type="entry name" value="Znf_C2H2_type"/>
</dbReference>
<feature type="domain" description="C2H2-type" evidence="2">
    <location>
        <begin position="915"/>
        <end position="935"/>
    </location>
</feature>
<reference evidence="3 4" key="1">
    <citation type="submission" date="2023-04" db="EMBL/GenBank/DDBJ databases">
        <title>Colletotrichum tabacum stain YC1 causing leaf anthracnose on Nicotiana tabacum(L.) cv.</title>
        <authorList>
            <person name="Ji Z."/>
            <person name="Wang M."/>
            <person name="Zhang J."/>
            <person name="Wang N."/>
            <person name="Zhou Z."/>
        </authorList>
    </citation>
    <scope>NUCLEOTIDE SEQUENCE [LARGE SCALE GENOMIC DNA]</scope>
    <source>
        <strain evidence="3 4">YC1</strain>
    </source>
</reference>
<feature type="region of interest" description="Disordered" evidence="1">
    <location>
        <begin position="404"/>
        <end position="432"/>
    </location>
</feature>
<gene>
    <name evidence="3" type="ORF">QIS74_07437</name>
</gene>
<evidence type="ECO:0000256" key="1">
    <source>
        <dbReference type="SAM" id="MobiDB-lite"/>
    </source>
</evidence>
<feature type="domain" description="C2H2-type" evidence="2">
    <location>
        <begin position="243"/>
        <end position="269"/>
    </location>
</feature>
<comment type="caution">
    <text evidence="3">The sequence shown here is derived from an EMBL/GenBank/DDBJ whole genome shotgun (WGS) entry which is preliminary data.</text>
</comment>
<name>A0AAV9TC96_9PEZI</name>
<proteinExistence type="predicted"/>
<organism evidence="3 4">
    <name type="scientific">Colletotrichum tabaci</name>
    <dbReference type="NCBI Taxonomy" id="1209068"/>
    <lineage>
        <taxon>Eukaryota</taxon>
        <taxon>Fungi</taxon>
        <taxon>Dikarya</taxon>
        <taxon>Ascomycota</taxon>
        <taxon>Pezizomycotina</taxon>
        <taxon>Sordariomycetes</taxon>
        <taxon>Hypocreomycetidae</taxon>
        <taxon>Glomerellales</taxon>
        <taxon>Glomerellaceae</taxon>
        <taxon>Colletotrichum</taxon>
        <taxon>Colletotrichum destructivum species complex</taxon>
    </lineage>
</organism>
<evidence type="ECO:0000313" key="3">
    <source>
        <dbReference type="EMBL" id="KAK6217323.1"/>
    </source>
</evidence>
<dbReference type="AlphaFoldDB" id="A0AAV9TC96"/>
<dbReference type="SMART" id="SM00355">
    <property type="entry name" value="ZnF_C2H2"/>
    <property type="match status" value="5"/>
</dbReference>
<dbReference type="Proteomes" id="UP001327957">
    <property type="component" value="Unassembled WGS sequence"/>
</dbReference>
<feature type="domain" description="C2H2-type" evidence="2">
    <location>
        <begin position="568"/>
        <end position="595"/>
    </location>
</feature>
<accession>A0AAV9TC96</accession>